<reference evidence="2 3" key="1">
    <citation type="journal article" date="2020" name="Nat. Food">
        <title>A phased Vanilla planifolia genome enables genetic improvement of flavour and production.</title>
        <authorList>
            <person name="Hasing T."/>
            <person name="Tang H."/>
            <person name="Brym M."/>
            <person name="Khazi F."/>
            <person name="Huang T."/>
            <person name="Chambers A.H."/>
        </authorList>
    </citation>
    <scope>NUCLEOTIDE SEQUENCE [LARGE SCALE GENOMIC DNA]</scope>
    <source>
        <tissue evidence="2">Leaf</tissue>
    </source>
</reference>
<evidence type="ECO:0000259" key="1">
    <source>
        <dbReference type="Pfam" id="PF08155"/>
    </source>
</evidence>
<protein>
    <recommendedName>
        <fullName evidence="1">NOG C-terminal domain-containing protein</fullName>
    </recommendedName>
</protein>
<gene>
    <name evidence="2" type="ORF">HPP92_002935</name>
</gene>
<evidence type="ECO:0000313" key="2">
    <source>
        <dbReference type="EMBL" id="KAG0498244.1"/>
    </source>
</evidence>
<dbReference type="AlphaFoldDB" id="A0A835RU93"/>
<evidence type="ECO:0000313" key="3">
    <source>
        <dbReference type="Proteomes" id="UP000636800"/>
    </source>
</evidence>
<dbReference type="Proteomes" id="UP000636800">
    <property type="component" value="Chromosome 1"/>
</dbReference>
<proteinExistence type="predicted"/>
<feature type="domain" description="NOG C-terminal" evidence="1">
    <location>
        <begin position="1"/>
        <end position="18"/>
    </location>
</feature>
<name>A0A835RU93_VANPL</name>
<dbReference type="Pfam" id="PF08155">
    <property type="entry name" value="NOGCT"/>
    <property type="match status" value="1"/>
</dbReference>
<accession>A0A835RU93</accession>
<comment type="caution">
    <text evidence="2">The sequence shown here is derived from an EMBL/GenBank/DDBJ whole genome shotgun (WGS) entry which is preliminary data.</text>
</comment>
<organism evidence="2 3">
    <name type="scientific">Vanilla planifolia</name>
    <name type="common">Vanilla</name>
    <dbReference type="NCBI Taxonomy" id="51239"/>
    <lineage>
        <taxon>Eukaryota</taxon>
        <taxon>Viridiplantae</taxon>
        <taxon>Streptophyta</taxon>
        <taxon>Embryophyta</taxon>
        <taxon>Tracheophyta</taxon>
        <taxon>Spermatophyta</taxon>
        <taxon>Magnoliopsida</taxon>
        <taxon>Liliopsida</taxon>
        <taxon>Asparagales</taxon>
        <taxon>Orchidaceae</taxon>
        <taxon>Vanilloideae</taxon>
        <taxon>Vanilleae</taxon>
        <taxon>Vanilla</taxon>
    </lineage>
</organism>
<dbReference type="InterPro" id="IPR012973">
    <property type="entry name" value="NOG_C"/>
</dbReference>
<dbReference type="EMBL" id="JADCNL010000001">
    <property type="protein sequence ID" value="KAG0498244.1"/>
    <property type="molecule type" value="Genomic_DNA"/>
</dbReference>
<keyword evidence="3" id="KW-1185">Reference proteome</keyword>
<sequence>MPEILDGHNVYDFVDPDILNRLEELEREEGLRLEAEENEVEFEIDGNELTAENPEALTEIRKRKSLLIQEHKIKKSTAESRSTVLRKFDKERVHNQKNGETTFILGSRSNSCH</sequence>